<sequence length="268" mass="30782">MKQITTWIRDNLPKRFQVPVKYWMNARARLLEEEMKFLSKIVNPRELAIDIGGNRGIYTYRLWQLGAKVEVFEPNPYCASVLEVWSVRRKPSVNVHCVALSDAPGTANLHIPVDEQGVEHDSSASLEHDDLSGVRDQLVNLRTLDSFAFENVGFIKIDVEGHEFNVISGAKQILDSSKPALLVEIEQRHCNRPIGEVFDKIEGHGYRGFYLDRSGTLISLDNFSVDRDQNSDNFGNSSKSYINNFLFLHETRMSEHKYDSLLREFSYR</sequence>
<accession>A0A1T2L789</accession>
<dbReference type="Proteomes" id="UP000190198">
    <property type="component" value="Unassembled WGS sequence"/>
</dbReference>
<proteinExistence type="predicted"/>
<dbReference type="Pfam" id="PF05050">
    <property type="entry name" value="Methyltransf_21"/>
    <property type="match status" value="1"/>
</dbReference>
<name>A0A1T2L789_9GAMM</name>
<dbReference type="SUPFAM" id="SSF53335">
    <property type="entry name" value="S-adenosyl-L-methionine-dependent methyltransferases"/>
    <property type="match status" value="1"/>
</dbReference>
<dbReference type="RefSeq" id="WP_135568070.1">
    <property type="nucleotide sequence ID" value="NZ_MPRK01000073.1"/>
</dbReference>
<evidence type="ECO:0000259" key="1">
    <source>
        <dbReference type="Pfam" id="PF05050"/>
    </source>
</evidence>
<feature type="domain" description="Methyltransferase FkbM" evidence="1">
    <location>
        <begin position="50"/>
        <end position="207"/>
    </location>
</feature>
<dbReference type="InterPro" id="IPR029063">
    <property type="entry name" value="SAM-dependent_MTases_sf"/>
</dbReference>
<gene>
    <name evidence="2" type="ORF">BOW52_05220</name>
</gene>
<dbReference type="EMBL" id="MPRK01000073">
    <property type="protein sequence ID" value="OOZ40922.1"/>
    <property type="molecule type" value="Genomic_DNA"/>
</dbReference>
<organism evidence="2 3">
    <name type="scientific">Solemya elarraichensis gill symbiont</name>
    <dbReference type="NCBI Taxonomy" id="1918949"/>
    <lineage>
        <taxon>Bacteria</taxon>
        <taxon>Pseudomonadati</taxon>
        <taxon>Pseudomonadota</taxon>
        <taxon>Gammaproteobacteria</taxon>
        <taxon>sulfur-oxidizing symbionts</taxon>
    </lineage>
</organism>
<dbReference type="PANTHER" id="PTHR34203:SF15">
    <property type="entry name" value="SLL1173 PROTEIN"/>
    <property type="match status" value="1"/>
</dbReference>
<keyword evidence="3" id="KW-1185">Reference proteome</keyword>
<protein>
    <recommendedName>
        <fullName evidence="1">Methyltransferase FkbM domain-containing protein</fullName>
    </recommendedName>
</protein>
<dbReference type="PANTHER" id="PTHR34203">
    <property type="entry name" value="METHYLTRANSFERASE, FKBM FAMILY PROTEIN"/>
    <property type="match status" value="1"/>
</dbReference>
<reference evidence="2 3" key="1">
    <citation type="submission" date="2016-11" db="EMBL/GenBank/DDBJ databases">
        <title>Mixed transmission modes and dynamic genome evolution in an obligate animal-bacterial symbiosis.</title>
        <authorList>
            <person name="Russell S.L."/>
            <person name="Corbett-Detig R.B."/>
            <person name="Cavanaugh C.M."/>
        </authorList>
    </citation>
    <scope>NUCLEOTIDE SEQUENCE [LARGE SCALE GENOMIC DNA]</scope>
    <source>
        <strain evidence="2">Sp-SM6</strain>
    </source>
</reference>
<dbReference type="NCBIfam" id="TIGR01444">
    <property type="entry name" value="fkbM_fam"/>
    <property type="match status" value="1"/>
</dbReference>
<dbReference type="InterPro" id="IPR052514">
    <property type="entry name" value="SAM-dependent_MTase"/>
</dbReference>
<dbReference type="OrthoDB" id="663022at2"/>
<evidence type="ECO:0000313" key="2">
    <source>
        <dbReference type="EMBL" id="OOZ40922.1"/>
    </source>
</evidence>
<dbReference type="Gene3D" id="3.40.50.150">
    <property type="entry name" value="Vaccinia Virus protein VP39"/>
    <property type="match status" value="1"/>
</dbReference>
<comment type="caution">
    <text evidence="2">The sequence shown here is derived from an EMBL/GenBank/DDBJ whole genome shotgun (WGS) entry which is preliminary data.</text>
</comment>
<dbReference type="InterPro" id="IPR006342">
    <property type="entry name" value="FkbM_mtfrase"/>
</dbReference>
<evidence type="ECO:0000313" key="3">
    <source>
        <dbReference type="Proteomes" id="UP000190198"/>
    </source>
</evidence>
<dbReference type="AlphaFoldDB" id="A0A1T2L789"/>